<evidence type="ECO:0000259" key="1">
    <source>
        <dbReference type="PROSITE" id="PS51831"/>
    </source>
</evidence>
<evidence type="ECO:0000313" key="2">
    <source>
        <dbReference type="EMBL" id="MBD2187161.1"/>
    </source>
</evidence>
<dbReference type="SUPFAM" id="SSF109604">
    <property type="entry name" value="HD-domain/PDEase-like"/>
    <property type="match status" value="1"/>
</dbReference>
<dbReference type="InterPro" id="IPR006674">
    <property type="entry name" value="HD_domain"/>
</dbReference>
<name>A0ABR7ZT99_9CYAN</name>
<dbReference type="RefSeq" id="WP_190402048.1">
    <property type="nucleotide sequence ID" value="NZ_JACJQB010000003.1"/>
</dbReference>
<dbReference type="PROSITE" id="PS51831">
    <property type="entry name" value="HD"/>
    <property type="match status" value="1"/>
</dbReference>
<accession>A0ABR7ZT99</accession>
<reference evidence="2 3" key="1">
    <citation type="journal article" date="2020" name="ISME J.">
        <title>Comparative genomics reveals insights into cyanobacterial evolution and habitat adaptation.</title>
        <authorList>
            <person name="Chen M.Y."/>
            <person name="Teng W.K."/>
            <person name="Zhao L."/>
            <person name="Hu C.X."/>
            <person name="Zhou Y.K."/>
            <person name="Han B.P."/>
            <person name="Song L.R."/>
            <person name="Shu W.S."/>
        </authorList>
    </citation>
    <scope>NUCLEOTIDE SEQUENCE [LARGE SCALE GENOMIC DNA]</scope>
    <source>
        <strain evidence="2 3">FACHB-723</strain>
    </source>
</reference>
<proteinExistence type="predicted"/>
<sequence>MDLGKSRTYNDPIHGAITLDSGDCTEALLIQLIDTPEFQRLRRISQLDIAYFTFHGAEGSRFTHSLGVMHLTRRAFDAIAIKYPYLSVHRTVVLVAALLHDLGHGPYSHASEEVFGSNHEVWTLRLLQSGNIADILKRFSPDLITDLEKIFTKKYPVPLIYQLVSSQIDCDRLDYLERDSYFTGAKYGQIDLDRILLALRFDPISQNLVIGRKGMVAIEHYLTVRYFMYVQVYNHPKNLAARFLLESIFRRAKFLVNADAAQISEPIFCDRTMTAWLTKDPHLLTCAEYFNSDDVVFAYHIHQWRNSCDRHLAELCRRFLDRDLFHATDISNLDDCQQQESLNRCYEKLISQGLDSRDLKYYCGIRVSRTKGYSTYRQGINVQTEQGLQDIARLSPLVQAIVQPVQRAWLLHP</sequence>
<organism evidence="2 3">
    <name type="scientific">Pseudanabaena mucicola FACHB-723</name>
    <dbReference type="NCBI Taxonomy" id="2692860"/>
    <lineage>
        <taxon>Bacteria</taxon>
        <taxon>Bacillati</taxon>
        <taxon>Cyanobacteriota</taxon>
        <taxon>Cyanophyceae</taxon>
        <taxon>Pseudanabaenales</taxon>
        <taxon>Pseudanabaenaceae</taxon>
        <taxon>Pseudanabaena</taxon>
    </lineage>
</organism>
<keyword evidence="3" id="KW-1185">Reference proteome</keyword>
<dbReference type="PANTHER" id="PTHR11373">
    <property type="entry name" value="DEOXYNUCLEOSIDE TRIPHOSPHATE TRIPHOSPHOHYDROLASE"/>
    <property type="match status" value="1"/>
</dbReference>
<dbReference type="Pfam" id="PF01966">
    <property type="entry name" value="HD"/>
    <property type="match status" value="1"/>
</dbReference>
<dbReference type="PANTHER" id="PTHR11373:SF4">
    <property type="entry name" value="DEOXYNUCLEOSIDE TRIPHOSPHATE TRIPHOSPHOHYDROLASE SAMHD1"/>
    <property type="match status" value="1"/>
</dbReference>
<protein>
    <submittedName>
        <fullName evidence="2">HD domain-containing protein</fullName>
    </submittedName>
</protein>
<dbReference type="InterPro" id="IPR050135">
    <property type="entry name" value="dGTPase-like"/>
</dbReference>
<evidence type="ECO:0000313" key="3">
    <source>
        <dbReference type="Proteomes" id="UP000642094"/>
    </source>
</evidence>
<gene>
    <name evidence="2" type="ORF">H6F41_03250</name>
</gene>
<dbReference type="Proteomes" id="UP000642094">
    <property type="component" value="Unassembled WGS sequence"/>
</dbReference>
<dbReference type="InterPro" id="IPR003607">
    <property type="entry name" value="HD/PDEase_dom"/>
</dbReference>
<dbReference type="Gene3D" id="1.10.3210.10">
    <property type="entry name" value="Hypothetical protein af1432"/>
    <property type="match status" value="1"/>
</dbReference>
<dbReference type="EMBL" id="JACJQB010000003">
    <property type="protein sequence ID" value="MBD2187161.1"/>
    <property type="molecule type" value="Genomic_DNA"/>
</dbReference>
<feature type="domain" description="HD" evidence="1">
    <location>
        <begin position="61"/>
        <end position="176"/>
    </location>
</feature>
<dbReference type="SMART" id="SM00471">
    <property type="entry name" value="HDc"/>
    <property type="match status" value="1"/>
</dbReference>
<comment type="caution">
    <text evidence="2">The sequence shown here is derived from an EMBL/GenBank/DDBJ whole genome shotgun (WGS) entry which is preliminary data.</text>
</comment>
<dbReference type="CDD" id="cd00077">
    <property type="entry name" value="HDc"/>
    <property type="match status" value="1"/>
</dbReference>